<organism evidence="3 4">
    <name type="scientific">Odynerus spinipes</name>
    <dbReference type="NCBI Taxonomy" id="1348599"/>
    <lineage>
        <taxon>Eukaryota</taxon>
        <taxon>Metazoa</taxon>
        <taxon>Ecdysozoa</taxon>
        <taxon>Arthropoda</taxon>
        <taxon>Hexapoda</taxon>
        <taxon>Insecta</taxon>
        <taxon>Pterygota</taxon>
        <taxon>Neoptera</taxon>
        <taxon>Endopterygota</taxon>
        <taxon>Hymenoptera</taxon>
        <taxon>Apocrita</taxon>
        <taxon>Aculeata</taxon>
        <taxon>Vespoidea</taxon>
        <taxon>Vespidae</taxon>
        <taxon>Eumeninae</taxon>
        <taxon>Odynerus</taxon>
    </lineage>
</organism>
<dbReference type="Pfam" id="PF13936">
    <property type="entry name" value="HTH_38"/>
    <property type="match status" value="1"/>
</dbReference>
<comment type="caution">
    <text evidence="3">The sequence shown here is derived from an EMBL/GenBank/DDBJ whole genome shotgun (WGS) entry which is preliminary data.</text>
</comment>
<reference evidence="3" key="2">
    <citation type="journal article" date="2023" name="Commun. Biol.">
        <title>Intrasexual cuticular hydrocarbon dimorphism in a wasp sheds light on hydrocarbon biosynthesis genes in Hymenoptera.</title>
        <authorList>
            <person name="Moris V.C."/>
            <person name="Podsiadlowski L."/>
            <person name="Martin S."/>
            <person name="Oeyen J.P."/>
            <person name="Donath A."/>
            <person name="Petersen M."/>
            <person name="Wilbrandt J."/>
            <person name="Misof B."/>
            <person name="Liedtke D."/>
            <person name="Thamm M."/>
            <person name="Scheiner R."/>
            <person name="Schmitt T."/>
            <person name="Niehuis O."/>
        </authorList>
    </citation>
    <scope>NUCLEOTIDE SEQUENCE</scope>
    <source>
        <strain evidence="3">GBR_01_08_01A</strain>
    </source>
</reference>
<dbReference type="EMBL" id="JAIFRP010000423">
    <property type="protein sequence ID" value="KAK2578330.1"/>
    <property type="molecule type" value="Genomic_DNA"/>
</dbReference>
<dbReference type="SUPFAM" id="SSF46689">
    <property type="entry name" value="Homeodomain-like"/>
    <property type="match status" value="1"/>
</dbReference>
<dbReference type="InterPro" id="IPR009057">
    <property type="entry name" value="Homeodomain-like_sf"/>
</dbReference>
<keyword evidence="4" id="KW-1185">Reference proteome</keyword>
<name>A0AAD9VLL7_9HYME</name>
<evidence type="ECO:0000313" key="4">
    <source>
        <dbReference type="Proteomes" id="UP001258017"/>
    </source>
</evidence>
<accession>A0AAD9VLL7</accession>
<evidence type="ECO:0000256" key="1">
    <source>
        <dbReference type="ARBA" id="ARBA00004123"/>
    </source>
</evidence>
<sequence>MFANKTETVLQSQTQVSFLSARKEKRSRTITFSRKWKYLPLAIREFIVKLRKEGATLRKIAQMTNKSHSSVEYVVDRYNKTGLLQNRQRTGRPQKLETHHKRAILRTIRTDPRTSAPKLASMIVRELLSTRILVFRQIDLFFV</sequence>
<proteinExistence type="predicted"/>
<dbReference type="InterPro" id="IPR036388">
    <property type="entry name" value="WH-like_DNA-bd_sf"/>
</dbReference>
<gene>
    <name evidence="3" type="ORF">KPH14_012631</name>
</gene>
<dbReference type="GO" id="GO:0005634">
    <property type="term" value="C:nucleus"/>
    <property type="evidence" value="ECO:0007669"/>
    <property type="project" value="UniProtKB-SubCell"/>
</dbReference>
<evidence type="ECO:0000259" key="2">
    <source>
        <dbReference type="Pfam" id="PF13936"/>
    </source>
</evidence>
<feature type="domain" description="Transposase IS30-like HTH" evidence="2">
    <location>
        <begin position="35"/>
        <end position="77"/>
    </location>
</feature>
<dbReference type="Proteomes" id="UP001258017">
    <property type="component" value="Unassembled WGS sequence"/>
</dbReference>
<evidence type="ECO:0000313" key="3">
    <source>
        <dbReference type="EMBL" id="KAK2578330.1"/>
    </source>
</evidence>
<dbReference type="Gene3D" id="1.10.10.10">
    <property type="entry name" value="Winged helix-like DNA-binding domain superfamily/Winged helix DNA-binding domain"/>
    <property type="match status" value="1"/>
</dbReference>
<dbReference type="AlphaFoldDB" id="A0AAD9VLL7"/>
<comment type="subcellular location">
    <subcellularLocation>
        <location evidence="1">Nucleus</location>
    </subcellularLocation>
</comment>
<protein>
    <recommendedName>
        <fullName evidence="2">Transposase IS30-like HTH domain-containing protein</fullName>
    </recommendedName>
</protein>
<reference evidence="3" key="1">
    <citation type="submission" date="2021-08" db="EMBL/GenBank/DDBJ databases">
        <authorList>
            <person name="Misof B."/>
            <person name="Oliver O."/>
            <person name="Podsiadlowski L."/>
            <person name="Donath A."/>
            <person name="Peters R."/>
            <person name="Mayer C."/>
            <person name="Rust J."/>
            <person name="Gunkel S."/>
            <person name="Lesny P."/>
            <person name="Martin S."/>
            <person name="Oeyen J.P."/>
            <person name="Petersen M."/>
            <person name="Panagiotis P."/>
            <person name="Wilbrandt J."/>
            <person name="Tanja T."/>
        </authorList>
    </citation>
    <scope>NUCLEOTIDE SEQUENCE</scope>
    <source>
        <strain evidence="3">GBR_01_08_01A</strain>
        <tissue evidence="3">Thorax + abdomen</tissue>
    </source>
</reference>
<dbReference type="InterPro" id="IPR025246">
    <property type="entry name" value="IS30-like_HTH"/>
</dbReference>